<evidence type="ECO:0000256" key="5">
    <source>
        <dbReference type="ARBA" id="ARBA00023136"/>
    </source>
</evidence>
<protein>
    <recommendedName>
        <fullName evidence="6">ABC transporter domain-containing protein</fullName>
    </recommendedName>
</protein>
<keyword evidence="5" id="KW-0472">Membrane</keyword>
<dbReference type="InterPro" id="IPR050835">
    <property type="entry name" value="ABC_transporter_sub-D"/>
</dbReference>
<comment type="caution">
    <text evidence="7">The sequence shown here is derived from an EMBL/GenBank/DDBJ whole genome shotgun (WGS) entry which is preliminary data.</text>
</comment>
<dbReference type="GO" id="GO:0016887">
    <property type="term" value="F:ATP hydrolysis activity"/>
    <property type="evidence" value="ECO:0007669"/>
    <property type="project" value="InterPro"/>
</dbReference>
<keyword evidence="4" id="KW-1133">Transmembrane helix</keyword>
<dbReference type="GO" id="GO:0015910">
    <property type="term" value="P:long-chain fatty acid import into peroxisome"/>
    <property type="evidence" value="ECO:0007669"/>
    <property type="project" value="TreeGrafter"/>
</dbReference>
<dbReference type="GO" id="GO:0006635">
    <property type="term" value="P:fatty acid beta-oxidation"/>
    <property type="evidence" value="ECO:0007669"/>
    <property type="project" value="TreeGrafter"/>
</dbReference>
<name>A0AAW1NSI5_9CHLO</name>
<dbReference type="GO" id="GO:0042626">
    <property type="term" value="F:ATPase-coupled transmembrane transporter activity"/>
    <property type="evidence" value="ECO:0007669"/>
    <property type="project" value="TreeGrafter"/>
</dbReference>
<dbReference type="GO" id="GO:0005778">
    <property type="term" value="C:peroxisomal membrane"/>
    <property type="evidence" value="ECO:0007669"/>
    <property type="project" value="TreeGrafter"/>
</dbReference>
<dbReference type="GO" id="GO:0005324">
    <property type="term" value="F:long-chain fatty acid transmembrane transporter activity"/>
    <property type="evidence" value="ECO:0007669"/>
    <property type="project" value="TreeGrafter"/>
</dbReference>
<dbReference type="InterPro" id="IPR027417">
    <property type="entry name" value="P-loop_NTPase"/>
</dbReference>
<dbReference type="GO" id="GO:0005524">
    <property type="term" value="F:ATP binding"/>
    <property type="evidence" value="ECO:0007669"/>
    <property type="project" value="InterPro"/>
</dbReference>
<dbReference type="SUPFAM" id="SSF52540">
    <property type="entry name" value="P-loop containing nucleoside triphosphate hydrolases"/>
    <property type="match status" value="1"/>
</dbReference>
<gene>
    <name evidence="7" type="ORF">WJX73_009408</name>
</gene>
<evidence type="ECO:0000256" key="3">
    <source>
        <dbReference type="ARBA" id="ARBA00022692"/>
    </source>
</evidence>
<dbReference type="PANTHER" id="PTHR11384">
    <property type="entry name" value="ATP-BINDING CASSETTE, SUB-FAMILY D MEMBER"/>
    <property type="match status" value="1"/>
</dbReference>
<evidence type="ECO:0000256" key="1">
    <source>
        <dbReference type="ARBA" id="ARBA00008575"/>
    </source>
</evidence>
<evidence type="ECO:0000313" key="8">
    <source>
        <dbReference type="Proteomes" id="UP001465755"/>
    </source>
</evidence>
<feature type="domain" description="ABC transporter" evidence="6">
    <location>
        <begin position="82"/>
        <end position="207"/>
    </location>
</feature>
<keyword evidence="8" id="KW-1185">Reference proteome</keyword>
<dbReference type="EMBL" id="JALJOQ010000159">
    <property type="protein sequence ID" value="KAK9792728.1"/>
    <property type="molecule type" value="Genomic_DNA"/>
</dbReference>
<dbReference type="AlphaFoldDB" id="A0AAW1NSI5"/>
<sequence length="219" mass="23291">MLGYAVDGIGACPVALHPLHGASIYPGTVFTNAPPHKLWQAIRTVQGQDGRQHPSRASCLDSHLVHLSNLSIATAAGVPVVSGLDLKLNWGQRLLIEGVSGCGKSTFVRALSGLGPCSMTRERWPSPSQVAVIAQAPLVAPGPSLREQVTYPDTSSDAISSERLSWLLTAVQLQHLLDRVQSSWDAPFDWAGTLSAGEIQRLQFARVDASSGTGNLTMH</sequence>
<dbReference type="Proteomes" id="UP001465755">
    <property type="component" value="Unassembled WGS sequence"/>
</dbReference>
<evidence type="ECO:0000313" key="7">
    <source>
        <dbReference type="EMBL" id="KAK9792728.1"/>
    </source>
</evidence>
<dbReference type="GO" id="GO:0042760">
    <property type="term" value="P:very long-chain fatty acid catabolic process"/>
    <property type="evidence" value="ECO:0007669"/>
    <property type="project" value="TreeGrafter"/>
</dbReference>
<evidence type="ECO:0000256" key="4">
    <source>
        <dbReference type="ARBA" id="ARBA00022989"/>
    </source>
</evidence>
<keyword evidence="2" id="KW-0813">Transport</keyword>
<comment type="similarity">
    <text evidence="1">Belongs to the ABC transporter superfamily. ABCD family. Peroxisomal fatty acyl CoA transporter (TC 3.A.1.203) subfamily.</text>
</comment>
<accession>A0AAW1NSI5</accession>
<proteinExistence type="inferred from homology"/>
<dbReference type="GO" id="GO:0007031">
    <property type="term" value="P:peroxisome organization"/>
    <property type="evidence" value="ECO:0007669"/>
    <property type="project" value="TreeGrafter"/>
</dbReference>
<evidence type="ECO:0000259" key="6">
    <source>
        <dbReference type="Pfam" id="PF00005"/>
    </source>
</evidence>
<evidence type="ECO:0000256" key="2">
    <source>
        <dbReference type="ARBA" id="ARBA00022448"/>
    </source>
</evidence>
<dbReference type="Gene3D" id="3.40.50.300">
    <property type="entry name" value="P-loop containing nucleotide triphosphate hydrolases"/>
    <property type="match status" value="1"/>
</dbReference>
<organism evidence="7 8">
    <name type="scientific">Symbiochloris irregularis</name>
    <dbReference type="NCBI Taxonomy" id="706552"/>
    <lineage>
        <taxon>Eukaryota</taxon>
        <taxon>Viridiplantae</taxon>
        <taxon>Chlorophyta</taxon>
        <taxon>core chlorophytes</taxon>
        <taxon>Trebouxiophyceae</taxon>
        <taxon>Trebouxiales</taxon>
        <taxon>Trebouxiaceae</taxon>
        <taxon>Symbiochloris</taxon>
    </lineage>
</organism>
<reference evidence="7 8" key="1">
    <citation type="journal article" date="2024" name="Nat. Commun.">
        <title>Phylogenomics reveals the evolutionary origins of lichenization in chlorophyte algae.</title>
        <authorList>
            <person name="Puginier C."/>
            <person name="Libourel C."/>
            <person name="Otte J."/>
            <person name="Skaloud P."/>
            <person name="Haon M."/>
            <person name="Grisel S."/>
            <person name="Petersen M."/>
            <person name="Berrin J.G."/>
            <person name="Delaux P.M."/>
            <person name="Dal Grande F."/>
            <person name="Keller J."/>
        </authorList>
    </citation>
    <scope>NUCLEOTIDE SEQUENCE [LARGE SCALE GENOMIC DNA]</scope>
    <source>
        <strain evidence="7 8">SAG 2036</strain>
    </source>
</reference>
<dbReference type="Pfam" id="PF00005">
    <property type="entry name" value="ABC_tran"/>
    <property type="match status" value="1"/>
</dbReference>
<dbReference type="PANTHER" id="PTHR11384:SF59">
    <property type="entry name" value="LYSOSOMAL COBALAMIN TRANSPORTER ABCD4"/>
    <property type="match status" value="1"/>
</dbReference>
<dbReference type="InterPro" id="IPR003439">
    <property type="entry name" value="ABC_transporter-like_ATP-bd"/>
</dbReference>
<keyword evidence="3" id="KW-0812">Transmembrane</keyword>